<evidence type="ECO:0000313" key="2">
    <source>
        <dbReference type="EMBL" id="KAF2651506.1"/>
    </source>
</evidence>
<feature type="compositionally biased region" description="Basic and acidic residues" evidence="1">
    <location>
        <begin position="15"/>
        <end position="25"/>
    </location>
</feature>
<reference evidence="2" key="1">
    <citation type="journal article" date="2020" name="Stud. Mycol.">
        <title>101 Dothideomycetes genomes: a test case for predicting lifestyles and emergence of pathogens.</title>
        <authorList>
            <person name="Haridas S."/>
            <person name="Albert R."/>
            <person name="Binder M."/>
            <person name="Bloem J."/>
            <person name="Labutti K."/>
            <person name="Salamov A."/>
            <person name="Andreopoulos B."/>
            <person name="Baker S."/>
            <person name="Barry K."/>
            <person name="Bills G."/>
            <person name="Bluhm B."/>
            <person name="Cannon C."/>
            <person name="Castanera R."/>
            <person name="Culley D."/>
            <person name="Daum C."/>
            <person name="Ezra D."/>
            <person name="Gonzalez J."/>
            <person name="Henrissat B."/>
            <person name="Kuo A."/>
            <person name="Liang C."/>
            <person name="Lipzen A."/>
            <person name="Lutzoni F."/>
            <person name="Magnuson J."/>
            <person name="Mondo S."/>
            <person name="Nolan M."/>
            <person name="Ohm R."/>
            <person name="Pangilinan J."/>
            <person name="Park H.-J."/>
            <person name="Ramirez L."/>
            <person name="Alfaro M."/>
            <person name="Sun H."/>
            <person name="Tritt A."/>
            <person name="Yoshinaga Y."/>
            <person name="Zwiers L.-H."/>
            <person name="Turgeon B."/>
            <person name="Goodwin S."/>
            <person name="Spatafora J."/>
            <person name="Crous P."/>
            <person name="Grigoriev I."/>
        </authorList>
    </citation>
    <scope>NUCLEOTIDE SEQUENCE</scope>
    <source>
        <strain evidence="2">CBS 122681</strain>
    </source>
</reference>
<keyword evidence="3" id="KW-1185">Reference proteome</keyword>
<gene>
    <name evidence="2" type="ORF">K491DRAFT_88924</name>
</gene>
<evidence type="ECO:0000256" key="1">
    <source>
        <dbReference type="SAM" id="MobiDB-lite"/>
    </source>
</evidence>
<proteinExistence type="predicted"/>
<dbReference type="Proteomes" id="UP000799324">
    <property type="component" value="Unassembled WGS sequence"/>
</dbReference>
<dbReference type="EMBL" id="MU004424">
    <property type="protein sequence ID" value="KAF2651506.1"/>
    <property type="molecule type" value="Genomic_DNA"/>
</dbReference>
<accession>A0A6A6SUS7</accession>
<feature type="region of interest" description="Disordered" evidence="1">
    <location>
        <begin position="1"/>
        <end position="25"/>
    </location>
</feature>
<name>A0A6A6SUS7_9PLEO</name>
<sequence>MESQTVAVTGKQHHRCEASAHEHSDGLVTANRKAGKLQPKQAVTDVSKVNSRSLGTRILALPQELQLIIWKHYWLGDPDQSFIHRTFRSTELWELKQFLDDRLRDPMSTSTCPNPHKCTCFTPRQLPSAVLPALVGQAVAQAATTVGLQLLYDWVTEAGWRLCQFRVGLHDLPD</sequence>
<dbReference type="AlphaFoldDB" id="A0A6A6SUS7"/>
<organism evidence="2 3">
    <name type="scientific">Lophiostoma macrostomum CBS 122681</name>
    <dbReference type="NCBI Taxonomy" id="1314788"/>
    <lineage>
        <taxon>Eukaryota</taxon>
        <taxon>Fungi</taxon>
        <taxon>Dikarya</taxon>
        <taxon>Ascomycota</taxon>
        <taxon>Pezizomycotina</taxon>
        <taxon>Dothideomycetes</taxon>
        <taxon>Pleosporomycetidae</taxon>
        <taxon>Pleosporales</taxon>
        <taxon>Lophiostomataceae</taxon>
        <taxon>Lophiostoma</taxon>
    </lineage>
</organism>
<protein>
    <submittedName>
        <fullName evidence="2">Uncharacterized protein</fullName>
    </submittedName>
</protein>
<evidence type="ECO:0000313" key="3">
    <source>
        <dbReference type="Proteomes" id="UP000799324"/>
    </source>
</evidence>